<protein>
    <recommendedName>
        <fullName evidence="3">N-acetyltransferase domain-containing protein</fullName>
    </recommendedName>
</protein>
<name>A0A0G9JS49_9BACT</name>
<dbReference type="InterPro" id="IPR016181">
    <property type="entry name" value="Acyl_CoA_acyltransferase"/>
</dbReference>
<evidence type="ECO:0008006" key="3">
    <source>
        <dbReference type="Google" id="ProtNLM"/>
    </source>
</evidence>
<gene>
    <name evidence="1" type="ORF">AA20_11295</name>
</gene>
<reference evidence="1 2" key="1">
    <citation type="submission" date="2014-01" db="EMBL/GenBank/DDBJ databases">
        <title>Development of a Comparative Genomic Fingerprinting Assay for High Resolution Genotyping of Arcobacter butzleri.</title>
        <authorList>
            <person name="Webb A.L."/>
            <person name="Inglis G.D."/>
            <person name="Kruczkiewicz P."/>
            <person name="Selinger L.B."/>
            <person name="Taboada E.N."/>
        </authorList>
    </citation>
    <scope>NUCLEOTIDE SEQUENCE [LARGE SCALE GENOMIC DNA]</scope>
    <source>
        <strain evidence="1 2">L348</strain>
    </source>
</reference>
<accession>A0A0G9JS49</accession>
<evidence type="ECO:0000313" key="2">
    <source>
        <dbReference type="Proteomes" id="UP000035514"/>
    </source>
</evidence>
<dbReference type="EMBL" id="JAIQ01000158">
    <property type="protein sequence ID" value="KLD97108.1"/>
    <property type="molecule type" value="Genomic_DNA"/>
</dbReference>
<organism evidence="1 2">
    <name type="scientific">Aliarcobacter butzleri L348</name>
    <dbReference type="NCBI Taxonomy" id="1447256"/>
    <lineage>
        <taxon>Bacteria</taxon>
        <taxon>Pseudomonadati</taxon>
        <taxon>Campylobacterota</taxon>
        <taxon>Epsilonproteobacteria</taxon>
        <taxon>Campylobacterales</taxon>
        <taxon>Arcobacteraceae</taxon>
        <taxon>Aliarcobacter</taxon>
    </lineage>
</organism>
<dbReference type="RefSeq" id="WP_046997292.1">
    <property type="nucleotide sequence ID" value="NZ_JAIQ01000158.1"/>
</dbReference>
<comment type="caution">
    <text evidence="1">The sequence shown here is derived from an EMBL/GenBank/DDBJ whole genome shotgun (WGS) entry which is preliminary data.</text>
</comment>
<evidence type="ECO:0000313" key="1">
    <source>
        <dbReference type="EMBL" id="KLD97108.1"/>
    </source>
</evidence>
<dbReference type="PATRIC" id="fig|1447256.3.peg.2212"/>
<sequence>MVNVINDRNISFRLANSSDFEYVKNLLTEGVEEGHYLKTLIENEDKFNQTVNALILQERDLSRDAITQTVICLCGSVMIGFLSIASLRGGICEFWYFSLDKKYQNMGFGYNIICKIEKMYEEQSFKQEPIFMARCHKNSSNMINILLKKNYIQKNGDEKDWYTFLKCKDKNIMKSLKDFK</sequence>
<dbReference type="SUPFAM" id="SSF55729">
    <property type="entry name" value="Acyl-CoA N-acyltransferases (Nat)"/>
    <property type="match status" value="1"/>
</dbReference>
<dbReference type="Proteomes" id="UP000035514">
    <property type="component" value="Unassembled WGS sequence"/>
</dbReference>
<proteinExistence type="predicted"/>
<dbReference type="Gene3D" id="3.40.630.30">
    <property type="match status" value="1"/>
</dbReference>
<dbReference type="AlphaFoldDB" id="A0A0G9JS49"/>